<organism evidence="2 3">
    <name type="scientific">Mesorhizobium tamadayense</name>
    <dbReference type="NCBI Taxonomy" id="425306"/>
    <lineage>
        <taxon>Bacteria</taxon>
        <taxon>Pseudomonadati</taxon>
        <taxon>Pseudomonadota</taxon>
        <taxon>Alphaproteobacteria</taxon>
        <taxon>Hyphomicrobiales</taxon>
        <taxon>Phyllobacteriaceae</taxon>
        <taxon>Mesorhizobium</taxon>
    </lineage>
</organism>
<dbReference type="CDD" id="cd03038">
    <property type="entry name" value="GST_N_etherase_LigE"/>
    <property type="match status" value="1"/>
</dbReference>
<sequence>MTILFYDLVGHDTQRPFSPHCWKTKMALAHKGLDATKVPTRFLEVPKVEGGVSKTVPVIRDGDRVVADSFAIALYLDETYPERPTLFAGEGGKATARFIERWSQLTIHPYLTTVLLADLHGMQDEANRAYFRQSREQRLGKRLEEVVAGRDAGLAGFRASLEPLRSMLGYQPFIGGTSPLFADYIVFGALQWARVASPYRLLEAGDSVAQWFERCLDLHGGTGRQVAAAA</sequence>
<dbReference type="PANTHER" id="PTHR42673">
    <property type="entry name" value="MALEYLACETOACETATE ISOMERASE"/>
    <property type="match status" value="1"/>
</dbReference>
<dbReference type="InterPro" id="IPR036249">
    <property type="entry name" value="Thioredoxin-like_sf"/>
</dbReference>
<dbReference type="AlphaFoldDB" id="A0A3P3G568"/>
<comment type="caution">
    <text evidence="2">The sequence shown here is derived from an EMBL/GenBank/DDBJ whole genome shotgun (WGS) entry which is preliminary data.</text>
</comment>
<evidence type="ECO:0000259" key="1">
    <source>
        <dbReference type="PROSITE" id="PS50404"/>
    </source>
</evidence>
<dbReference type="Gene3D" id="1.20.1050.10">
    <property type="match status" value="1"/>
</dbReference>
<dbReference type="Gene3D" id="3.40.30.10">
    <property type="entry name" value="Glutaredoxin"/>
    <property type="match status" value="1"/>
</dbReference>
<dbReference type="GO" id="GO:0006749">
    <property type="term" value="P:glutathione metabolic process"/>
    <property type="evidence" value="ECO:0007669"/>
    <property type="project" value="TreeGrafter"/>
</dbReference>
<dbReference type="PROSITE" id="PS50404">
    <property type="entry name" value="GST_NTER"/>
    <property type="match status" value="1"/>
</dbReference>
<dbReference type="InterPro" id="IPR036282">
    <property type="entry name" value="Glutathione-S-Trfase_C_sf"/>
</dbReference>
<dbReference type="InterPro" id="IPR054416">
    <property type="entry name" value="GST_UstS-like_C"/>
</dbReference>
<keyword evidence="3" id="KW-1185">Reference proteome</keyword>
<feature type="domain" description="GST N-terminal" evidence="1">
    <location>
        <begin position="8"/>
        <end position="84"/>
    </location>
</feature>
<gene>
    <name evidence="2" type="ORF">EH240_05590</name>
</gene>
<reference evidence="2 3" key="1">
    <citation type="submission" date="2018-11" db="EMBL/GenBank/DDBJ databases">
        <title>the genome of Mesorhizobium tamadayense DSM 28320.</title>
        <authorList>
            <person name="Gao J."/>
        </authorList>
    </citation>
    <scope>NUCLEOTIDE SEQUENCE [LARGE SCALE GENOMIC DNA]</scope>
    <source>
        <strain evidence="2 3">DSM 28320</strain>
    </source>
</reference>
<dbReference type="EMBL" id="RQXT01000004">
    <property type="protein sequence ID" value="RRI06001.1"/>
    <property type="molecule type" value="Genomic_DNA"/>
</dbReference>
<evidence type="ECO:0000313" key="3">
    <source>
        <dbReference type="Proteomes" id="UP000273786"/>
    </source>
</evidence>
<dbReference type="SUPFAM" id="SSF47616">
    <property type="entry name" value="GST C-terminal domain-like"/>
    <property type="match status" value="1"/>
</dbReference>
<dbReference type="RefSeq" id="WP_124996410.1">
    <property type="nucleotide sequence ID" value="NZ_RQXT01000004.1"/>
</dbReference>
<dbReference type="OrthoDB" id="508035at2"/>
<keyword evidence="2" id="KW-0808">Transferase</keyword>
<name>A0A3P3G568_9HYPH</name>
<dbReference type="Pfam" id="PF13409">
    <property type="entry name" value="GST_N_2"/>
    <property type="match status" value="1"/>
</dbReference>
<evidence type="ECO:0000313" key="2">
    <source>
        <dbReference type="EMBL" id="RRI06001.1"/>
    </source>
</evidence>
<dbReference type="PANTHER" id="PTHR42673:SF4">
    <property type="entry name" value="MALEYLACETOACETATE ISOMERASE"/>
    <property type="match status" value="1"/>
</dbReference>
<dbReference type="Proteomes" id="UP000273786">
    <property type="component" value="Unassembled WGS sequence"/>
</dbReference>
<dbReference type="GO" id="GO:0004364">
    <property type="term" value="F:glutathione transferase activity"/>
    <property type="evidence" value="ECO:0007669"/>
    <property type="project" value="TreeGrafter"/>
</dbReference>
<dbReference type="SUPFAM" id="SSF52833">
    <property type="entry name" value="Thioredoxin-like"/>
    <property type="match status" value="1"/>
</dbReference>
<dbReference type="GO" id="GO:0006559">
    <property type="term" value="P:L-phenylalanine catabolic process"/>
    <property type="evidence" value="ECO:0007669"/>
    <property type="project" value="TreeGrafter"/>
</dbReference>
<dbReference type="InterPro" id="IPR004045">
    <property type="entry name" value="Glutathione_S-Trfase_N"/>
</dbReference>
<dbReference type="GO" id="GO:0016034">
    <property type="term" value="F:maleylacetoacetate isomerase activity"/>
    <property type="evidence" value="ECO:0007669"/>
    <property type="project" value="TreeGrafter"/>
</dbReference>
<protein>
    <submittedName>
        <fullName evidence="2">Glutathione S-transferase family protein</fullName>
    </submittedName>
</protein>
<accession>A0A3P3G568</accession>
<dbReference type="Pfam" id="PF22041">
    <property type="entry name" value="GST_C_7"/>
    <property type="match status" value="1"/>
</dbReference>
<dbReference type="CDD" id="cd03202">
    <property type="entry name" value="GST_C_etherase_LigE"/>
    <property type="match status" value="1"/>
</dbReference>
<proteinExistence type="predicted"/>